<name>A0ABY4QR07_9MYCO</name>
<reference evidence="1" key="1">
    <citation type="submission" date="2022-05" db="EMBL/GenBank/DDBJ databases">
        <title>A methanotrophic Mycobacterium dominates a cave microbial ecosystem.</title>
        <authorList>
            <person name="Van Spanning R.J.M."/>
            <person name="Guan Q."/>
            <person name="Melkonian C."/>
            <person name="Gallant J."/>
            <person name="Polerecky L."/>
            <person name="Flot J.-F."/>
            <person name="Brandt B.W."/>
            <person name="Braster M."/>
            <person name="Iturbe Espinoza P."/>
            <person name="Aerts J."/>
            <person name="Meima-Franke M."/>
            <person name="Piersma S.R."/>
            <person name="Bunduc C."/>
            <person name="Ummels R."/>
            <person name="Pain A."/>
            <person name="Fleming E.J."/>
            <person name="van der Wel N."/>
            <person name="Gherman V.D."/>
            <person name="Sarbu S.M."/>
            <person name="Bodelier P.L.E."/>
            <person name="Bitter W."/>
        </authorList>
    </citation>
    <scope>NUCLEOTIDE SEQUENCE</scope>
    <source>
        <strain evidence="1">Sulfur Cave</strain>
        <plasmid evidence="1">unnamed</plasmid>
    </source>
</reference>
<organism evidence="1 2">
    <name type="scientific">Candidatus Mycobacterium methanotrophicum</name>
    <dbReference type="NCBI Taxonomy" id="2943498"/>
    <lineage>
        <taxon>Bacteria</taxon>
        <taxon>Bacillati</taxon>
        <taxon>Actinomycetota</taxon>
        <taxon>Actinomycetes</taxon>
        <taxon>Mycobacteriales</taxon>
        <taxon>Mycobacteriaceae</taxon>
        <taxon>Mycobacterium</taxon>
    </lineage>
</organism>
<keyword evidence="2" id="KW-1185">Reference proteome</keyword>
<dbReference type="Gene3D" id="3.30.565.10">
    <property type="entry name" value="Histidine kinase-like ATPase, C-terminal domain"/>
    <property type="match status" value="1"/>
</dbReference>
<dbReference type="EMBL" id="CP097321">
    <property type="protein sequence ID" value="UQX13393.1"/>
    <property type="molecule type" value="Genomic_DNA"/>
</dbReference>
<dbReference type="Proteomes" id="UP001056610">
    <property type="component" value="Plasmid unnamed"/>
</dbReference>
<keyword evidence="1" id="KW-0067">ATP-binding</keyword>
<dbReference type="GO" id="GO:0005524">
    <property type="term" value="F:ATP binding"/>
    <property type="evidence" value="ECO:0007669"/>
    <property type="project" value="UniProtKB-KW"/>
</dbReference>
<evidence type="ECO:0000313" key="2">
    <source>
        <dbReference type="Proteomes" id="UP001056610"/>
    </source>
</evidence>
<dbReference type="Pfam" id="PF13589">
    <property type="entry name" value="HATPase_c_3"/>
    <property type="match status" value="1"/>
</dbReference>
<proteinExistence type="predicted"/>
<dbReference type="SUPFAM" id="SSF55874">
    <property type="entry name" value="ATPase domain of HSP90 chaperone/DNA topoisomerase II/histidine kinase"/>
    <property type="match status" value="1"/>
</dbReference>
<keyword evidence="1" id="KW-0547">Nucleotide-binding</keyword>
<dbReference type="InterPro" id="IPR036890">
    <property type="entry name" value="HATPase_C_sf"/>
</dbReference>
<geneLocation type="plasmid" evidence="1 2">
    <name>unnamed</name>
</geneLocation>
<gene>
    <name evidence="1" type="ORF">M5I08_24585</name>
</gene>
<keyword evidence="1" id="KW-0614">Plasmid</keyword>
<protein>
    <submittedName>
        <fullName evidence="1">ATP-binding protein</fullName>
    </submittedName>
</protein>
<accession>A0ABY4QR07</accession>
<evidence type="ECO:0000313" key="1">
    <source>
        <dbReference type="EMBL" id="UQX13393.1"/>
    </source>
</evidence>
<sequence>MRIAEPSSTLVSTATELPTMTSRVDPEGARRMMEMLVNLYADRRLAVVREYVSNAVDATRAAGSTEPVAVTTPTLVEPNLVVTDRGTGMSVAEVEATFLAFAASSKRDSDEMIGGLGVGAKSAWALAESFLVDTVKGGRRTTVRAARNLEHQVLLAGEPSELPDGTTIIVPVEVAGHVEAWHRVVREVACAHGERAVLVDGAPVDSLAGGPTWIGPVSCRRVDRPDRIAVLVRSGGTLFSSVPEVTRRVLDGTGGLSACVIELPIGSFDHTPSRESVIATERTLAAVDAALEQYRVAYGALAQRVSELAGTDVAAVVTLRSDTLGRVGTAAMLPVPYRVGVPAGAGAWVMRNRTGRSRWERIADFRDDMFEAVTTRAELSRTLVVTGVPAGRVLSRFATFLAEKHSDVSRVIAVPEGRITLALDVFQAAGNAPTEQTWEVGADTNGISAHYTFEQWSAAIAARRSSRGPVKGYACVVTDRDGAAARDATLTGPEIAALGLPVVYVSEARPYRTPSGLPASVTVYLGNRKSGPLIAAVPEAMTRDEWMEQQFAAETAGWSQSELLAAAYTHPQWASYKAEFDIAVSALASGIADEHPQRALLARIAALVQAAEKMTAAQTTTLQALSGCPAVRTQFEKIRKLHSDLRRAYPLLAHLRHWDDADTREHYVEYVAHTPPRTGRKAA</sequence>
<dbReference type="RefSeq" id="WP_249763475.1">
    <property type="nucleotide sequence ID" value="NZ_CAJUXY010000097.1"/>
</dbReference>